<dbReference type="GO" id="GO:0004222">
    <property type="term" value="F:metalloendopeptidase activity"/>
    <property type="evidence" value="ECO:0007669"/>
    <property type="project" value="InterPro"/>
</dbReference>
<dbReference type="EMBL" id="AZAC01000012">
    <property type="protein sequence ID" value="KIX14110.1"/>
    <property type="molecule type" value="Genomic_DNA"/>
</dbReference>
<dbReference type="InParanoid" id="A0A0D2JX10"/>
<gene>
    <name evidence="13" type="ORF">X474_10780</name>
</gene>
<dbReference type="PANTHER" id="PTHR42837:SF2">
    <property type="entry name" value="MEMBRANE METALLOPROTEASE ARASP2, CHLOROPLASTIC-RELATED"/>
    <property type="match status" value="1"/>
</dbReference>
<dbReference type="PATRIC" id="fig|1429043.3.peg.2288"/>
<dbReference type="GO" id="GO:0016020">
    <property type="term" value="C:membrane"/>
    <property type="evidence" value="ECO:0007669"/>
    <property type="project" value="UniProtKB-SubCell"/>
</dbReference>
<evidence type="ECO:0000256" key="7">
    <source>
        <dbReference type="ARBA" id="ARBA00022833"/>
    </source>
</evidence>
<keyword evidence="8 11" id="KW-1133">Transmembrane helix</keyword>
<keyword evidence="6" id="KW-0378">Hydrolase</keyword>
<feature type="transmembrane region" description="Helical" evidence="11">
    <location>
        <begin position="159"/>
        <end position="183"/>
    </location>
</feature>
<evidence type="ECO:0000256" key="9">
    <source>
        <dbReference type="ARBA" id="ARBA00023049"/>
    </source>
</evidence>
<dbReference type="GO" id="GO:0006508">
    <property type="term" value="P:proteolysis"/>
    <property type="evidence" value="ECO:0007669"/>
    <property type="project" value="UniProtKB-KW"/>
</dbReference>
<name>A0A0D2JX10_9BACT</name>
<evidence type="ECO:0000259" key="12">
    <source>
        <dbReference type="Pfam" id="PF02163"/>
    </source>
</evidence>
<dbReference type="PANTHER" id="PTHR42837">
    <property type="entry name" value="REGULATOR OF SIGMA-E PROTEASE RSEP"/>
    <property type="match status" value="1"/>
</dbReference>
<evidence type="ECO:0000256" key="3">
    <source>
        <dbReference type="ARBA" id="ARBA00007931"/>
    </source>
</evidence>
<proteinExistence type="inferred from homology"/>
<dbReference type="RefSeq" id="WP_044348521.1">
    <property type="nucleotide sequence ID" value="NZ_AZAC01000012.1"/>
</dbReference>
<keyword evidence="7" id="KW-0862">Zinc</keyword>
<keyword evidence="5 11" id="KW-0812">Transmembrane</keyword>
<sequence length="237" mass="25785">MFICLTALIISLLVFVHELGHFICARRVGLPVKRFSLGFGPALFKKRIKGTEYRFSVIPLGGYVLLDFEDQNQYLELPLGKRIIFSLGGPAFNLLTTLPLFALLNLLNQGFSLQNLFVAPFIQTSLYLTSLAGGLAGLFQTPDQISGVVGMVSQGSQFVGMGLSKALSFTILINLNLGLFNLLPLPPLDGGKIVLDLMQSLSSRLTRLYAPLTIGGWLLIMGLMVYATGLDVGRLFA</sequence>
<keyword evidence="9" id="KW-0482">Metalloprotease</keyword>
<accession>A0A0D2JX10</accession>
<feature type="transmembrane region" description="Helical" evidence="11">
    <location>
        <begin position="83"/>
        <end position="104"/>
    </location>
</feature>
<evidence type="ECO:0000256" key="2">
    <source>
        <dbReference type="ARBA" id="ARBA00004141"/>
    </source>
</evidence>
<dbReference type="InterPro" id="IPR004387">
    <property type="entry name" value="Pept_M50_Zn"/>
</dbReference>
<protein>
    <recommendedName>
        <fullName evidence="12">Peptidase M50 domain-containing protein</fullName>
    </recommendedName>
</protein>
<evidence type="ECO:0000256" key="6">
    <source>
        <dbReference type="ARBA" id="ARBA00022801"/>
    </source>
</evidence>
<dbReference type="AlphaFoldDB" id="A0A0D2JX10"/>
<evidence type="ECO:0000256" key="11">
    <source>
        <dbReference type="SAM" id="Phobius"/>
    </source>
</evidence>
<evidence type="ECO:0000313" key="13">
    <source>
        <dbReference type="EMBL" id="KIX14110.1"/>
    </source>
</evidence>
<evidence type="ECO:0000256" key="5">
    <source>
        <dbReference type="ARBA" id="ARBA00022692"/>
    </source>
</evidence>
<keyword evidence="14" id="KW-1185">Reference proteome</keyword>
<evidence type="ECO:0000256" key="10">
    <source>
        <dbReference type="ARBA" id="ARBA00023136"/>
    </source>
</evidence>
<comment type="caution">
    <text evidence="13">The sequence shown here is derived from an EMBL/GenBank/DDBJ whole genome shotgun (WGS) entry which is preliminary data.</text>
</comment>
<feature type="transmembrane region" description="Helical" evidence="11">
    <location>
        <begin position="208"/>
        <end position="227"/>
    </location>
</feature>
<evidence type="ECO:0000256" key="4">
    <source>
        <dbReference type="ARBA" id="ARBA00022670"/>
    </source>
</evidence>
<comment type="cofactor">
    <cofactor evidence="1">
        <name>Zn(2+)</name>
        <dbReference type="ChEBI" id="CHEBI:29105"/>
    </cofactor>
</comment>
<keyword evidence="10 11" id="KW-0472">Membrane</keyword>
<evidence type="ECO:0000256" key="1">
    <source>
        <dbReference type="ARBA" id="ARBA00001947"/>
    </source>
</evidence>
<reference evidence="13 14" key="1">
    <citation type="submission" date="2013-11" db="EMBL/GenBank/DDBJ databases">
        <title>Metagenomic analysis of a methanogenic consortium involved in long chain n-alkane degradation.</title>
        <authorList>
            <person name="Davidova I.A."/>
            <person name="Callaghan A.V."/>
            <person name="Wawrik B."/>
            <person name="Pruitt S."/>
            <person name="Marks C."/>
            <person name="Duncan K.E."/>
            <person name="Suflita J.M."/>
        </authorList>
    </citation>
    <scope>NUCLEOTIDE SEQUENCE [LARGE SCALE GENOMIC DNA]</scope>
    <source>
        <strain evidence="13 14">SPR</strain>
    </source>
</reference>
<feature type="transmembrane region" description="Helical" evidence="11">
    <location>
        <begin position="116"/>
        <end position="139"/>
    </location>
</feature>
<evidence type="ECO:0000256" key="8">
    <source>
        <dbReference type="ARBA" id="ARBA00022989"/>
    </source>
</evidence>
<dbReference type="InterPro" id="IPR008915">
    <property type="entry name" value="Peptidase_M50"/>
</dbReference>
<dbReference type="Pfam" id="PF02163">
    <property type="entry name" value="Peptidase_M50"/>
    <property type="match status" value="1"/>
</dbReference>
<keyword evidence="4" id="KW-0645">Protease</keyword>
<comment type="similarity">
    <text evidence="3">Belongs to the peptidase M50B family.</text>
</comment>
<dbReference type="Proteomes" id="UP000032233">
    <property type="component" value="Unassembled WGS sequence"/>
</dbReference>
<evidence type="ECO:0000313" key="14">
    <source>
        <dbReference type="Proteomes" id="UP000032233"/>
    </source>
</evidence>
<organism evidence="13 14">
    <name type="scientific">Dethiosulfatarculus sandiegensis</name>
    <dbReference type="NCBI Taxonomy" id="1429043"/>
    <lineage>
        <taxon>Bacteria</taxon>
        <taxon>Pseudomonadati</taxon>
        <taxon>Thermodesulfobacteriota</taxon>
        <taxon>Desulfarculia</taxon>
        <taxon>Desulfarculales</taxon>
        <taxon>Desulfarculaceae</taxon>
        <taxon>Dethiosulfatarculus</taxon>
    </lineage>
</organism>
<dbReference type="OrthoDB" id="9782003at2"/>
<dbReference type="CDD" id="cd06163">
    <property type="entry name" value="S2P-M50_PDZ_RseP-like"/>
    <property type="match status" value="1"/>
</dbReference>
<feature type="domain" description="Peptidase M50" evidence="12">
    <location>
        <begin position="6"/>
        <end position="205"/>
    </location>
</feature>
<comment type="subcellular location">
    <subcellularLocation>
        <location evidence="2">Membrane</location>
        <topology evidence="2">Multi-pass membrane protein</topology>
    </subcellularLocation>
</comment>
<dbReference type="STRING" id="1429043.X474_10780"/>